<keyword evidence="1" id="KW-0812">Transmembrane</keyword>
<evidence type="ECO:0000256" key="1">
    <source>
        <dbReference type="SAM" id="Phobius"/>
    </source>
</evidence>
<dbReference type="InterPro" id="IPR020843">
    <property type="entry name" value="ER"/>
</dbReference>
<name>A0A086TMD1_9FUNG</name>
<gene>
    <name evidence="3" type="ORF">MVEG_11145</name>
</gene>
<keyword evidence="1" id="KW-1133">Transmembrane helix</keyword>
<accession>A0A086TMD1</accession>
<evidence type="ECO:0000313" key="4">
    <source>
        <dbReference type="Proteomes" id="UP000243308"/>
    </source>
</evidence>
<dbReference type="SMART" id="SM00829">
    <property type="entry name" value="PKS_ER"/>
    <property type="match status" value="1"/>
</dbReference>
<keyword evidence="1" id="KW-0472">Membrane</keyword>
<evidence type="ECO:0000313" key="3">
    <source>
        <dbReference type="EMBL" id="KFH63108.1"/>
    </source>
</evidence>
<dbReference type="InterPro" id="IPR052711">
    <property type="entry name" value="Zinc_ADH-like"/>
</dbReference>
<dbReference type="PANTHER" id="PTHR45033:SF3">
    <property type="entry name" value="DEHYDROGENASE, PUTATIVE (AFU_ORTHOLOGUE AFUA_2G13270)-RELATED"/>
    <property type="match status" value="1"/>
</dbReference>
<dbReference type="SUPFAM" id="SSF51735">
    <property type="entry name" value="NAD(P)-binding Rossmann-fold domains"/>
    <property type="match status" value="1"/>
</dbReference>
<dbReference type="InterPro" id="IPR036291">
    <property type="entry name" value="NAD(P)-bd_dom_sf"/>
</dbReference>
<dbReference type="PANTHER" id="PTHR45033">
    <property type="match status" value="1"/>
</dbReference>
<dbReference type="AlphaFoldDB" id="A0A086TMD1"/>
<dbReference type="OrthoDB" id="449487at2759"/>
<dbReference type="Gene3D" id="3.40.50.720">
    <property type="entry name" value="NAD(P)-binding Rossmann-like Domain"/>
    <property type="match status" value="1"/>
</dbReference>
<dbReference type="InterPro" id="IPR013154">
    <property type="entry name" value="ADH-like_N"/>
</dbReference>
<protein>
    <recommendedName>
        <fullName evidence="2">Enoyl reductase (ER) domain-containing protein</fullName>
    </recommendedName>
</protein>
<dbReference type="Proteomes" id="UP000243308">
    <property type="component" value="Unassembled WGS sequence"/>
</dbReference>
<dbReference type="InterPro" id="IPR011032">
    <property type="entry name" value="GroES-like_sf"/>
</dbReference>
<dbReference type="Pfam" id="PF00107">
    <property type="entry name" value="ADH_zinc_N"/>
    <property type="match status" value="1"/>
</dbReference>
<reference evidence="3 4" key="1">
    <citation type="submission" date="2011-02" db="EMBL/GenBank/DDBJ databases">
        <title>The Genome Sequence of Mortierella verticillata NRRL 6337.</title>
        <authorList>
            <consortium name="The Broad Institute Genome Sequencing Platform"/>
            <person name="Russ C."/>
            <person name="Cuomo C."/>
            <person name="Burger G."/>
            <person name="Gray M.W."/>
            <person name="Holland P.W.H."/>
            <person name="King N."/>
            <person name="Lang F.B.F."/>
            <person name="Roger A.J."/>
            <person name="Ruiz-Trillo I."/>
            <person name="Young S.K."/>
            <person name="Zeng Q."/>
            <person name="Gargeya S."/>
            <person name="Alvarado L."/>
            <person name="Berlin A."/>
            <person name="Chapman S.B."/>
            <person name="Chen Z."/>
            <person name="Freedman E."/>
            <person name="Gellesch M."/>
            <person name="Goldberg J."/>
            <person name="Griggs A."/>
            <person name="Gujja S."/>
            <person name="Heilman E."/>
            <person name="Heiman D."/>
            <person name="Howarth C."/>
            <person name="Mehta T."/>
            <person name="Neiman D."/>
            <person name="Pearson M."/>
            <person name="Roberts A."/>
            <person name="Saif S."/>
            <person name="Shea T."/>
            <person name="Shenoy N."/>
            <person name="Sisk P."/>
            <person name="Stolte C."/>
            <person name="Sykes S."/>
            <person name="White J."/>
            <person name="Yandava C."/>
            <person name="Haas B."/>
            <person name="Nusbaum C."/>
            <person name="Birren B."/>
        </authorList>
    </citation>
    <scope>NUCLEOTIDE SEQUENCE [LARGE SCALE GENOMIC DNA]</scope>
    <source>
        <strain evidence="3 4">NRRL 6337</strain>
    </source>
</reference>
<dbReference type="GO" id="GO:0016491">
    <property type="term" value="F:oxidoreductase activity"/>
    <property type="evidence" value="ECO:0007669"/>
    <property type="project" value="InterPro"/>
</dbReference>
<keyword evidence="4" id="KW-1185">Reference proteome</keyword>
<feature type="transmembrane region" description="Helical" evidence="1">
    <location>
        <begin position="168"/>
        <end position="194"/>
    </location>
</feature>
<dbReference type="CDD" id="cd08276">
    <property type="entry name" value="MDR7"/>
    <property type="match status" value="1"/>
</dbReference>
<sequence length="346" mass="37254">MKAVIVEETNFEPTYHNAKLVDIPKPELTEDGQALLDVHAVSFNHREVWIRKGVYPVIVFDSVLGADGVGRIAEVKGNSSKHKVGDRVVVMPSVGWTKDPRGPEEDYYILGGGPVPGLFSEHFVAQQDDLFKVPDHLTDAEAAALPLAGLTAWRAVFTKGQVREGQNVLITGIGGGVALMALLFCVAAGANVYVNSSDDAKILKAIELGAQGGVNYKADNWDSQLQNLTHGEPFDVVIDGAGGDGFQAFNKLLRMGGIIVSYGMAGKSEVDYTMIAVLRNIEVRGSTMGSRVEFGEMIDFVAKHKIKPVVSQVWPGLESAEEAFNVMKAGAQFGKLVLTLKNDSKL</sequence>
<dbReference type="Pfam" id="PF08240">
    <property type="entry name" value="ADH_N"/>
    <property type="match status" value="1"/>
</dbReference>
<organism evidence="3 4">
    <name type="scientific">Podila verticillata NRRL 6337</name>
    <dbReference type="NCBI Taxonomy" id="1069443"/>
    <lineage>
        <taxon>Eukaryota</taxon>
        <taxon>Fungi</taxon>
        <taxon>Fungi incertae sedis</taxon>
        <taxon>Mucoromycota</taxon>
        <taxon>Mortierellomycotina</taxon>
        <taxon>Mortierellomycetes</taxon>
        <taxon>Mortierellales</taxon>
        <taxon>Mortierellaceae</taxon>
        <taxon>Podila</taxon>
    </lineage>
</organism>
<evidence type="ECO:0000259" key="2">
    <source>
        <dbReference type="SMART" id="SM00829"/>
    </source>
</evidence>
<dbReference type="InterPro" id="IPR013149">
    <property type="entry name" value="ADH-like_C"/>
</dbReference>
<dbReference type="Gene3D" id="3.90.180.10">
    <property type="entry name" value="Medium-chain alcohol dehydrogenases, catalytic domain"/>
    <property type="match status" value="1"/>
</dbReference>
<dbReference type="SUPFAM" id="SSF50129">
    <property type="entry name" value="GroES-like"/>
    <property type="match status" value="1"/>
</dbReference>
<feature type="domain" description="Enoyl reductase (ER)" evidence="2">
    <location>
        <begin position="13"/>
        <end position="338"/>
    </location>
</feature>
<dbReference type="EMBL" id="KN042429">
    <property type="protein sequence ID" value="KFH63108.1"/>
    <property type="molecule type" value="Genomic_DNA"/>
</dbReference>
<dbReference type="FunFam" id="3.40.50.720:FF:000481">
    <property type="entry name" value="Alcohol dehydrogenase, variant"/>
    <property type="match status" value="1"/>
</dbReference>
<proteinExistence type="predicted"/>